<evidence type="ECO:0000313" key="4">
    <source>
        <dbReference type="EMBL" id="QBH66242.1"/>
    </source>
</evidence>
<dbReference type="EMBL" id="MK033569">
    <property type="protein sequence ID" value="QBH66372.1"/>
    <property type="molecule type" value="Genomic_DNA"/>
</dbReference>
<dbReference type="InterPro" id="IPR009265">
    <property type="entry name" value="AcMNPV_Orf29"/>
</dbReference>
<dbReference type="EMBL" id="MK033568">
    <property type="protein sequence ID" value="QBH66242.1"/>
    <property type="molecule type" value="Genomic_DNA"/>
</dbReference>
<evidence type="ECO:0000313" key="8">
    <source>
        <dbReference type="EMBL" id="QBH66762.1"/>
    </source>
</evidence>
<organism evidence="1">
    <name type="scientific">Phthorimaea operculella granulovirus</name>
    <dbReference type="NCBI Taxonomy" id="192584"/>
    <lineage>
        <taxon>Viruses</taxon>
        <taxon>Viruses incertae sedis</taxon>
        <taxon>Naldaviricetes</taxon>
        <taxon>Lefavirales</taxon>
        <taxon>Baculoviridae</taxon>
        <taxon>Betabaculovirus</taxon>
        <taxon>Betabaculovirus phoperculellae</taxon>
    </lineage>
</organism>
<evidence type="ECO:0000313" key="11">
    <source>
        <dbReference type="EMBL" id="QBH67151.1"/>
    </source>
</evidence>
<dbReference type="EMBL" id="MK033576">
    <property type="protein sequence ID" value="QBH67281.1"/>
    <property type="molecule type" value="Genomic_DNA"/>
</dbReference>
<dbReference type="EMBL" id="MK033575">
    <property type="protein sequence ID" value="QBH67151.1"/>
    <property type="molecule type" value="Genomic_DNA"/>
</dbReference>
<name>A0A1B2CRY4_9BBAC</name>
<accession>A0A1B2CRY4</accession>
<evidence type="ECO:0000313" key="10">
    <source>
        <dbReference type="EMBL" id="QBH67021.1"/>
    </source>
</evidence>
<dbReference type="Pfam" id="PF06034">
    <property type="entry name" value="DUF919"/>
    <property type="match status" value="1"/>
</dbReference>
<evidence type="ECO:0000313" key="9">
    <source>
        <dbReference type="EMBL" id="QBH66892.1"/>
    </source>
</evidence>
<evidence type="ECO:0000313" key="1">
    <source>
        <dbReference type="EMBL" id="ANY57406.1"/>
    </source>
</evidence>
<sequence length="62" mass="7736">MYKKCMSPLCTNKTSLKYQLDELHYTKLEYRQKMEKIMKMEKNPRKIQEIRNSYFERIVDKL</sequence>
<dbReference type="EMBL" id="MK033567">
    <property type="protein sequence ID" value="QBH66112.1"/>
    <property type="molecule type" value="Genomic_DNA"/>
</dbReference>
<reference evidence="2" key="2">
    <citation type="journal article" date="2019" name="J. Gen. Virol.">
        <title>Elucidating the genetic diversity of Phthorimaea operculella granulovirus (PhopGV).</title>
        <authorList>
            <person name="Larem A."/>
            <person name="Ben-Tiba S."/>
            <person name="Wennmann J.T."/>
            <person name="Gueli Alletti G."/>
            <person name="Jehle J.A."/>
        </authorList>
    </citation>
    <scope>NUCLEOTIDE SEQUENCE</scope>
    <source>
        <strain evidence="2">PhopGV-CR3.1</strain>
        <strain evidence="3">PhopGV-GR1.1</strain>
        <strain evidence="4">PhopGV-GR1.2</strain>
        <strain evidence="5">PhopGV-GR2.1</strain>
        <strain evidence="6">PhopGV-IT1.1</strain>
        <strain evidence="7">PhopGV-LS1.1</strain>
        <strain evidence="8">PhopGV-LS1.2</strain>
        <strain evidence="9">PhopGV-LS2.1</strain>
        <strain evidence="10">PhopGV-LS3.1</strain>
        <strain evidence="11">PhopGV-R</strain>
        <strain evidence="12">PhopGV-Ym.1</strain>
    </source>
</reference>
<proteinExistence type="predicted"/>
<protein>
    <submittedName>
        <fullName evidence="1">Uncharacterized protein</fullName>
    </submittedName>
</protein>
<dbReference type="EMBL" id="MK033573">
    <property type="protein sequence ID" value="QBH66892.1"/>
    <property type="molecule type" value="Genomic_DNA"/>
</dbReference>
<dbReference type="EMBL" id="MK033574">
    <property type="protein sequence ID" value="QBH67021.1"/>
    <property type="molecule type" value="Genomic_DNA"/>
</dbReference>
<evidence type="ECO:0000313" key="12">
    <source>
        <dbReference type="EMBL" id="QBH67281.1"/>
    </source>
</evidence>
<evidence type="ECO:0000313" key="5">
    <source>
        <dbReference type="EMBL" id="QBH66372.1"/>
    </source>
</evidence>
<evidence type="ECO:0000313" key="3">
    <source>
        <dbReference type="EMBL" id="QBH66112.1"/>
    </source>
</evidence>
<dbReference type="EMBL" id="MK033565">
    <property type="protein sequence ID" value="QBH65852.1"/>
    <property type="molecule type" value="Genomic_DNA"/>
</dbReference>
<evidence type="ECO:0000313" key="2">
    <source>
        <dbReference type="EMBL" id="QBH65852.1"/>
    </source>
</evidence>
<dbReference type="EMBL" id="MK033572">
    <property type="protein sequence ID" value="QBH66762.1"/>
    <property type="molecule type" value="Genomic_DNA"/>
</dbReference>
<evidence type="ECO:0000313" key="6">
    <source>
        <dbReference type="EMBL" id="QBH66502.1"/>
    </source>
</evidence>
<dbReference type="EMBL" id="MK033570">
    <property type="protein sequence ID" value="QBH66502.1"/>
    <property type="molecule type" value="Genomic_DNA"/>
</dbReference>
<evidence type="ECO:0000313" key="7">
    <source>
        <dbReference type="EMBL" id="QBH66632.1"/>
    </source>
</evidence>
<dbReference type="EMBL" id="KU666536">
    <property type="protein sequence ID" value="ANY57406.1"/>
    <property type="molecule type" value="Genomic_DNA"/>
</dbReference>
<dbReference type="EMBL" id="MK033571">
    <property type="protein sequence ID" value="QBH66632.1"/>
    <property type="molecule type" value="Genomic_DNA"/>
</dbReference>
<gene>
    <name evidence="1" type="primary">PhopGV017</name>
    <name evidence="1" type="ORF">PhopGVgp017</name>
</gene>
<reference evidence="1" key="1">
    <citation type="journal article" date="2016" name="Arch. Virol.">
        <title>The comparative analysis of complete genome sequences from two South African betabaculoviruses: Phthorimaea operculella granulovirus and Plutella xylostella granulovirus.</title>
        <authorList>
            <person name="Jukes M.D."/>
            <person name="Motsoeneng B.M."/>
            <person name="Knox C.M."/>
            <person name="Hill M.P."/>
            <person name="Moore S.D."/>
        </authorList>
    </citation>
    <scope>NUCLEOTIDE SEQUENCE</scope>
    <source>
        <strain evidence="1">SA</strain>
    </source>
</reference>